<evidence type="ECO:0000256" key="5">
    <source>
        <dbReference type="ARBA" id="ARBA00022801"/>
    </source>
</evidence>
<dbReference type="Proteomes" id="UP000728032">
    <property type="component" value="Unassembled WGS sequence"/>
</dbReference>
<accession>A0A7R9QS20</accession>
<dbReference type="Gene3D" id="2.60.40.1180">
    <property type="entry name" value="Golgi alpha-mannosidase II"/>
    <property type="match status" value="2"/>
</dbReference>
<feature type="domain" description="Alpha-L-fucosidase C-terminal" evidence="8">
    <location>
        <begin position="169"/>
        <end position="249"/>
    </location>
</feature>
<dbReference type="SMART" id="SM00812">
    <property type="entry name" value="Alpha_L_fucos"/>
    <property type="match status" value="2"/>
</dbReference>
<reference evidence="9" key="1">
    <citation type="submission" date="2020-11" db="EMBL/GenBank/DDBJ databases">
        <authorList>
            <person name="Tran Van P."/>
        </authorList>
    </citation>
    <scope>NUCLEOTIDE SEQUENCE</scope>
</reference>
<dbReference type="Gene3D" id="3.20.20.80">
    <property type="entry name" value="Glycosidases"/>
    <property type="match status" value="3"/>
</dbReference>
<keyword evidence="5" id="KW-0378">Hydrolase</keyword>
<name>A0A7R9QS20_9ACAR</name>
<feature type="domain" description="Glycoside hydrolase family 29 N-terminal" evidence="7">
    <location>
        <begin position="264"/>
        <end position="359"/>
    </location>
</feature>
<dbReference type="GO" id="GO:0006004">
    <property type="term" value="P:fucose metabolic process"/>
    <property type="evidence" value="ECO:0007669"/>
    <property type="project" value="InterPro"/>
</dbReference>
<organism evidence="9">
    <name type="scientific">Oppiella nova</name>
    <dbReference type="NCBI Taxonomy" id="334625"/>
    <lineage>
        <taxon>Eukaryota</taxon>
        <taxon>Metazoa</taxon>
        <taxon>Ecdysozoa</taxon>
        <taxon>Arthropoda</taxon>
        <taxon>Chelicerata</taxon>
        <taxon>Arachnida</taxon>
        <taxon>Acari</taxon>
        <taxon>Acariformes</taxon>
        <taxon>Sarcoptiformes</taxon>
        <taxon>Oribatida</taxon>
        <taxon>Brachypylina</taxon>
        <taxon>Oppioidea</taxon>
        <taxon>Oppiidae</taxon>
        <taxon>Oppiella</taxon>
    </lineage>
</organism>
<evidence type="ECO:0000259" key="8">
    <source>
        <dbReference type="Pfam" id="PF16757"/>
    </source>
</evidence>
<sequence length="677" mass="76634">KIQPELRELVNNYKPDIIWSDGNGGGDPKYWKSEEFLAWLYTDSPVKDTVVVNDRWGEGSDGHHGDFYNFADSFNPGVLVPHKWEHIDTISKGAWGYKRNVNLWDYLTPLEMLRQLVMAISCGGNMMFNIGPTKEGTITPIFEERLRQLGDWLNVNGEAIYKSKPWTHQNDTLTKDVWYTQNGQAVYAMVLFWPKTNEVELGSVAHTSVSNVQMLGVEGNLEHKAGADDHTIVTFPHVAPESLKTSLIFVSAILVTYVLSAPNATKPGARYDPKWDSLDKRPIPGWYDEAKVGIFIHWGVFSVPSYMDEWHWKAYKKEEIVQAVVDFMKANYPPNWTYQDFANQFTAEFFDPNHWADVFNWNAMDVGPNRDLVGDVSKAVRAAGLKFGTYHSLFEWFNPLFRADADSGFKTQTYVDTKENPELYELVNTYQPDLIWSDGAGGGNSQYWKSEAFLAWLYNDSPVKDTVVVNDRWGSETDGHHGDFYNYDDNYNPGKLMPHKWENAATLMKGSWGYHRNIDLNGIMSPLEILTQLAQTISCGGNILLNVGPTKEGTIIPVLEERLRGLGDWLNVNGEAIYKSKPWTHQNDTLTKDVWYTQNGQAVYAMVLFWPKNNEVELGSVAHTSVSNVQMLGVEGNLEHKAGADDHTIVTFPHVAPESLKTLKVLYNSNLAHLLGA</sequence>
<keyword evidence="6" id="KW-0326">Glycosidase</keyword>
<proteinExistence type="inferred from homology"/>
<dbReference type="EMBL" id="CAJPVJ010009962">
    <property type="protein sequence ID" value="CAG2172925.1"/>
    <property type="molecule type" value="Genomic_DNA"/>
</dbReference>
<dbReference type="EMBL" id="OC924787">
    <property type="protein sequence ID" value="CAD7655738.1"/>
    <property type="molecule type" value="Genomic_DNA"/>
</dbReference>
<feature type="domain" description="Glycoside hydrolase family 29 N-terminal" evidence="7">
    <location>
        <begin position="2"/>
        <end position="158"/>
    </location>
</feature>
<comment type="function">
    <text evidence="1">Alpha-L-fucosidase is responsible for hydrolyzing the alpha-1,6-linked fucose joined to the reducing-end N-acetylglucosamine of the carbohydrate moieties of glycoproteins.</text>
</comment>
<dbReference type="PANTHER" id="PTHR10030">
    <property type="entry name" value="ALPHA-L-FUCOSIDASE"/>
    <property type="match status" value="1"/>
</dbReference>
<evidence type="ECO:0000256" key="4">
    <source>
        <dbReference type="ARBA" id="ARBA00022729"/>
    </source>
</evidence>
<feature type="non-terminal residue" evidence="9">
    <location>
        <position position="1"/>
    </location>
</feature>
<dbReference type="InterPro" id="IPR013780">
    <property type="entry name" value="Glyco_hydro_b"/>
</dbReference>
<dbReference type="InterPro" id="IPR016286">
    <property type="entry name" value="FUC_metazoa-typ"/>
</dbReference>
<dbReference type="SUPFAM" id="SSF51445">
    <property type="entry name" value="(Trans)glycosidases"/>
    <property type="match status" value="2"/>
</dbReference>
<protein>
    <recommendedName>
        <fullName evidence="3">alpha-L-fucosidase</fullName>
        <ecNumber evidence="3">3.2.1.51</ecNumber>
    </recommendedName>
</protein>
<evidence type="ECO:0000256" key="2">
    <source>
        <dbReference type="ARBA" id="ARBA00007951"/>
    </source>
</evidence>
<evidence type="ECO:0000259" key="7">
    <source>
        <dbReference type="Pfam" id="PF01120"/>
    </source>
</evidence>
<keyword evidence="4" id="KW-0732">Signal</keyword>
<dbReference type="GO" id="GO:0005764">
    <property type="term" value="C:lysosome"/>
    <property type="evidence" value="ECO:0007669"/>
    <property type="project" value="TreeGrafter"/>
</dbReference>
<keyword evidence="10" id="KW-1185">Reference proteome</keyword>
<dbReference type="InterPro" id="IPR031919">
    <property type="entry name" value="Fucosidase_C"/>
</dbReference>
<dbReference type="OrthoDB" id="6039950at2759"/>
<evidence type="ECO:0000313" key="9">
    <source>
        <dbReference type="EMBL" id="CAD7655738.1"/>
    </source>
</evidence>
<feature type="domain" description="Alpha-L-fucosidase C-terminal" evidence="8">
    <location>
        <begin position="586"/>
        <end position="661"/>
    </location>
</feature>
<dbReference type="InterPro" id="IPR000933">
    <property type="entry name" value="Glyco_hydro_29"/>
</dbReference>
<dbReference type="InterPro" id="IPR057739">
    <property type="entry name" value="Glyco_hydro_29_N"/>
</dbReference>
<comment type="similarity">
    <text evidence="2">Belongs to the glycosyl hydrolase 29 family.</text>
</comment>
<dbReference type="PRINTS" id="PR00741">
    <property type="entry name" value="GLHYDRLASE29"/>
</dbReference>
<dbReference type="AlphaFoldDB" id="A0A7R9QS20"/>
<evidence type="ECO:0000313" key="10">
    <source>
        <dbReference type="Proteomes" id="UP000728032"/>
    </source>
</evidence>
<dbReference type="PANTHER" id="PTHR10030:SF37">
    <property type="entry name" value="ALPHA-L-FUCOSIDASE-RELATED"/>
    <property type="match status" value="1"/>
</dbReference>
<gene>
    <name evidence="9" type="ORF">ONB1V03_LOCUS12381</name>
</gene>
<dbReference type="Pfam" id="PF01120">
    <property type="entry name" value="Alpha_L_fucos"/>
    <property type="match status" value="3"/>
</dbReference>
<evidence type="ECO:0000256" key="3">
    <source>
        <dbReference type="ARBA" id="ARBA00012662"/>
    </source>
</evidence>
<evidence type="ECO:0000256" key="1">
    <source>
        <dbReference type="ARBA" id="ARBA00004071"/>
    </source>
</evidence>
<dbReference type="GO" id="GO:0004560">
    <property type="term" value="F:alpha-L-fucosidase activity"/>
    <property type="evidence" value="ECO:0007669"/>
    <property type="project" value="UniProtKB-EC"/>
</dbReference>
<dbReference type="EC" id="3.2.1.51" evidence="3"/>
<dbReference type="Pfam" id="PF16757">
    <property type="entry name" value="Fucosidase_C"/>
    <property type="match status" value="2"/>
</dbReference>
<dbReference type="InterPro" id="IPR017853">
    <property type="entry name" value="GH"/>
</dbReference>
<evidence type="ECO:0000256" key="6">
    <source>
        <dbReference type="ARBA" id="ARBA00023295"/>
    </source>
</evidence>
<dbReference type="GO" id="GO:0016139">
    <property type="term" value="P:glycoside catabolic process"/>
    <property type="evidence" value="ECO:0007669"/>
    <property type="project" value="TreeGrafter"/>
</dbReference>
<feature type="non-terminal residue" evidence="9">
    <location>
        <position position="677"/>
    </location>
</feature>
<feature type="domain" description="Glycoside hydrolase family 29 N-terminal" evidence="7">
    <location>
        <begin position="360"/>
        <end position="575"/>
    </location>
</feature>